<gene>
    <name evidence="1" type="ORF">COX05_01130</name>
</gene>
<organism evidence="1 2">
    <name type="scientific">candidate division WWE3 bacterium CG22_combo_CG10-13_8_21_14_all_39_12</name>
    <dbReference type="NCBI Taxonomy" id="1975094"/>
    <lineage>
        <taxon>Bacteria</taxon>
        <taxon>Katanobacteria</taxon>
    </lineage>
</organism>
<comment type="caution">
    <text evidence="1">The sequence shown here is derived from an EMBL/GenBank/DDBJ whole genome shotgun (WGS) entry which is preliminary data.</text>
</comment>
<evidence type="ECO:0000313" key="2">
    <source>
        <dbReference type="Proteomes" id="UP000228495"/>
    </source>
</evidence>
<reference evidence="1 2" key="1">
    <citation type="submission" date="2017-09" db="EMBL/GenBank/DDBJ databases">
        <title>Depth-based differentiation of microbial function through sediment-hosted aquifers and enrichment of novel symbionts in the deep terrestrial subsurface.</title>
        <authorList>
            <person name="Probst A.J."/>
            <person name="Ladd B."/>
            <person name="Jarett J.K."/>
            <person name="Geller-Mcgrath D.E."/>
            <person name="Sieber C.M."/>
            <person name="Emerson J.B."/>
            <person name="Anantharaman K."/>
            <person name="Thomas B.C."/>
            <person name="Malmstrom R."/>
            <person name="Stieglmeier M."/>
            <person name="Klingl A."/>
            <person name="Woyke T."/>
            <person name="Ryan C.M."/>
            <person name="Banfield J.F."/>
        </authorList>
    </citation>
    <scope>NUCLEOTIDE SEQUENCE [LARGE SCALE GENOMIC DNA]</scope>
    <source>
        <strain evidence="1">CG22_combo_CG10-13_8_21_14_all_39_12</strain>
    </source>
</reference>
<protein>
    <submittedName>
        <fullName evidence="1">Uncharacterized protein</fullName>
    </submittedName>
</protein>
<proteinExistence type="predicted"/>
<dbReference type="Proteomes" id="UP000228495">
    <property type="component" value="Unassembled WGS sequence"/>
</dbReference>
<evidence type="ECO:0000313" key="1">
    <source>
        <dbReference type="EMBL" id="PIP56821.1"/>
    </source>
</evidence>
<name>A0A2H0BGP7_UNCKA</name>
<dbReference type="AlphaFoldDB" id="A0A2H0BGP7"/>
<accession>A0A2H0BGP7</accession>
<sequence length="196" mass="20986">MKNRILSILAALIVTTAFVVVFPGQEVFAQESTIKVTVVGTVTADGGQQTPIATATAPAPLSGSQVLSSRFIGPEITDCPAQTLCPTAKQAMDALTIEGKVFGLELNEEQEASLKWFLQFLSVDQSQDLWDLAPNLGTEIDGEDIIQISRILSRHARHHNEVALLDDIFGISFPPAPAPVGPGTPTHISFINVLDQ</sequence>
<dbReference type="EMBL" id="PCSU01000014">
    <property type="protein sequence ID" value="PIP56821.1"/>
    <property type="molecule type" value="Genomic_DNA"/>
</dbReference>